<evidence type="ECO:0000313" key="8">
    <source>
        <dbReference type="EMBL" id="KAF6744740.1"/>
    </source>
</evidence>
<dbReference type="InterPro" id="IPR016130">
    <property type="entry name" value="Tyr_Pase_AS"/>
</dbReference>
<feature type="domain" description="Tyrosine specific protein phosphatases" evidence="7">
    <location>
        <begin position="207"/>
        <end position="253"/>
    </location>
</feature>
<organism evidence="8 9">
    <name type="scientific">Ephemerocybe angulata</name>
    <dbReference type="NCBI Taxonomy" id="980116"/>
    <lineage>
        <taxon>Eukaryota</taxon>
        <taxon>Fungi</taxon>
        <taxon>Dikarya</taxon>
        <taxon>Basidiomycota</taxon>
        <taxon>Agaricomycotina</taxon>
        <taxon>Agaricomycetes</taxon>
        <taxon>Agaricomycetidae</taxon>
        <taxon>Agaricales</taxon>
        <taxon>Agaricineae</taxon>
        <taxon>Psathyrellaceae</taxon>
        <taxon>Ephemerocybe</taxon>
    </lineage>
</organism>
<dbReference type="Pfam" id="PF00782">
    <property type="entry name" value="DSPc"/>
    <property type="match status" value="1"/>
</dbReference>
<evidence type="ECO:0000256" key="3">
    <source>
        <dbReference type="ARBA" id="ARBA00022801"/>
    </source>
</evidence>
<dbReference type="GO" id="GO:0008330">
    <property type="term" value="F:protein tyrosine/threonine phosphatase activity"/>
    <property type="evidence" value="ECO:0007669"/>
    <property type="project" value="TreeGrafter"/>
</dbReference>
<dbReference type="AlphaFoldDB" id="A0A8H6LW07"/>
<dbReference type="GO" id="GO:0033550">
    <property type="term" value="F:MAP kinase tyrosine phosphatase activity"/>
    <property type="evidence" value="ECO:0007669"/>
    <property type="project" value="TreeGrafter"/>
</dbReference>
<evidence type="ECO:0000259" key="7">
    <source>
        <dbReference type="PROSITE" id="PS50056"/>
    </source>
</evidence>
<gene>
    <name evidence="8" type="ORF">DFP72DRAFT_65461</name>
</gene>
<dbReference type="Proteomes" id="UP000521943">
    <property type="component" value="Unassembled WGS sequence"/>
</dbReference>
<feature type="region of interest" description="Disordered" evidence="5">
    <location>
        <begin position="1"/>
        <end position="32"/>
    </location>
</feature>
<dbReference type="PROSITE" id="PS50054">
    <property type="entry name" value="TYR_PHOSPHATASE_DUAL"/>
    <property type="match status" value="1"/>
</dbReference>
<dbReference type="EC" id="3.1.3.48" evidence="2"/>
<keyword evidence="3" id="KW-0378">Hydrolase</keyword>
<proteinExistence type="inferred from homology"/>
<evidence type="ECO:0000256" key="1">
    <source>
        <dbReference type="ARBA" id="ARBA00008601"/>
    </source>
</evidence>
<dbReference type="PROSITE" id="PS00383">
    <property type="entry name" value="TYR_PHOSPHATASE_1"/>
    <property type="match status" value="1"/>
</dbReference>
<dbReference type="InterPro" id="IPR029021">
    <property type="entry name" value="Prot-tyrosine_phosphatase-like"/>
</dbReference>
<feature type="region of interest" description="Disordered" evidence="5">
    <location>
        <begin position="48"/>
        <end position="86"/>
    </location>
</feature>
<dbReference type="PANTHER" id="PTHR10159">
    <property type="entry name" value="DUAL SPECIFICITY PROTEIN PHOSPHATASE"/>
    <property type="match status" value="1"/>
</dbReference>
<feature type="domain" description="Tyrosine-protein phosphatase" evidence="6">
    <location>
        <begin position="86"/>
        <end position="271"/>
    </location>
</feature>
<dbReference type="EMBL" id="JACGCI010000115">
    <property type="protein sequence ID" value="KAF6744740.1"/>
    <property type="molecule type" value="Genomic_DNA"/>
</dbReference>
<dbReference type="GO" id="GO:0005737">
    <property type="term" value="C:cytoplasm"/>
    <property type="evidence" value="ECO:0007669"/>
    <property type="project" value="TreeGrafter"/>
</dbReference>
<reference evidence="8 9" key="1">
    <citation type="submission" date="2020-07" db="EMBL/GenBank/DDBJ databases">
        <title>Comparative genomics of pyrophilous fungi reveals a link between fire events and developmental genes.</title>
        <authorList>
            <consortium name="DOE Joint Genome Institute"/>
            <person name="Steindorff A.S."/>
            <person name="Carver A."/>
            <person name="Calhoun S."/>
            <person name="Stillman K."/>
            <person name="Liu H."/>
            <person name="Lipzen A."/>
            <person name="Pangilinan J."/>
            <person name="Labutti K."/>
            <person name="Bruns T.D."/>
            <person name="Grigoriev I.V."/>
        </authorList>
    </citation>
    <scope>NUCLEOTIDE SEQUENCE [LARGE SCALE GENOMIC DNA]</scope>
    <source>
        <strain evidence="8 9">CBS 144469</strain>
    </source>
</reference>
<feature type="compositionally biased region" description="Low complexity" evidence="5">
    <location>
        <begin position="66"/>
        <end position="78"/>
    </location>
</feature>
<accession>A0A8H6LW07</accession>
<dbReference type="SMART" id="SM00195">
    <property type="entry name" value="DSPc"/>
    <property type="match status" value="1"/>
</dbReference>
<comment type="similarity">
    <text evidence="1">Belongs to the protein-tyrosine phosphatase family. Non-receptor class dual specificity subfamily.</text>
</comment>
<dbReference type="GO" id="GO:0017017">
    <property type="term" value="F:MAP kinase tyrosine/serine/threonine phosphatase activity"/>
    <property type="evidence" value="ECO:0007669"/>
    <property type="project" value="TreeGrafter"/>
</dbReference>
<feature type="region of interest" description="Disordered" evidence="5">
    <location>
        <begin position="179"/>
        <end position="205"/>
    </location>
</feature>
<evidence type="ECO:0000256" key="4">
    <source>
        <dbReference type="ARBA" id="ARBA00022912"/>
    </source>
</evidence>
<dbReference type="InterPro" id="IPR000387">
    <property type="entry name" value="Tyr_Pase_dom"/>
</dbReference>
<dbReference type="GO" id="GO:0043409">
    <property type="term" value="P:negative regulation of MAPK cascade"/>
    <property type="evidence" value="ECO:0007669"/>
    <property type="project" value="TreeGrafter"/>
</dbReference>
<dbReference type="InterPro" id="IPR000340">
    <property type="entry name" value="Dual-sp_phosphatase_cat-dom"/>
</dbReference>
<evidence type="ECO:0000313" key="9">
    <source>
        <dbReference type="Proteomes" id="UP000521943"/>
    </source>
</evidence>
<evidence type="ECO:0000259" key="6">
    <source>
        <dbReference type="PROSITE" id="PS50054"/>
    </source>
</evidence>
<protein>
    <recommendedName>
        <fullName evidence="2">protein-tyrosine-phosphatase</fullName>
        <ecNumber evidence="2">3.1.3.48</ecNumber>
    </recommendedName>
</protein>
<name>A0A8H6LW07_9AGAR</name>
<evidence type="ECO:0000256" key="2">
    <source>
        <dbReference type="ARBA" id="ARBA00013064"/>
    </source>
</evidence>
<keyword evidence="4" id="KW-0904">Protein phosphatase</keyword>
<feature type="compositionally biased region" description="Basic residues" evidence="5">
    <location>
        <begin position="49"/>
        <end position="62"/>
    </location>
</feature>
<keyword evidence="9" id="KW-1185">Reference proteome</keyword>
<dbReference type="SUPFAM" id="SSF52799">
    <property type="entry name" value="(Phosphotyrosine protein) phosphatases II"/>
    <property type="match status" value="1"/>
</dbReference>
<dbReference type="PROSITE" id="PS50056">
    <property type="entry name" value="TYR_PHOSPHATASE_2"/>
    <property type="match status" value="1"/>
</dbReference>
<dbReference type="CDD" id="cd14498">
    <property type="entry name" value="DSP"/>
    <property type="match status" value="1"/>
</dbReference>
<sequence length="298" mass="31229">MGAYARTLAPTLSFPSQPPESPSGVQAPSPSSSSSLLLLLLLPLPTTTHHLRPQMPSKRRQPPRPQSSTTQTPSAGQPSPRPTSATSATIVPGTFIYLGPFSAASSSSSRSKVPFVTTHAITHVLSIGRSPGRKLDGVVYHRLGLNDSETASIAATLDAAIEIIDAALECRTRLGGGSSGSRTVLHRDGALGPSGDNANGHGDGGTGRTRILVHCSAGVSRSPTIVVGYLMKRRGMTLREALGCVLSVRPQVLPNPGFLAQLKTLEVELTGMSTVEVDELPKREVDRLAMFWGEATGS</sequence>
<dbReference type="PANTHER" id="PTHR10159:SF511">
    <property type="entry name" value="DUAL SPECIFICITY PROTEIN PHOSPHATASE 1"/>
    <property type="match status" value="1"/>
</dbReference>
<dbReference type="OrthoDB" id="10252009at2759"/>
<dbReference type="InterPro" id="IPR020422">
    <property type="entry name" value="TYR_PHOSPHATASE_DUAL_dom"/>
</dbReference>
<evidence type="ECO:0000256" key="5">
    <source>
        <dbReference type="SAM" id="MobiDB-lite"/>
    </source>
</evidence>
<comment type="caution">
    <text evidence="8">The sequence shown here is derived from an EMBL/GenBank/DDBJ whole genome shotgun (WGS) entry which is preliminary data.</text>
</comment>
<dbReference type="Gene3D" id="3.90.190.10">
    <property type="entry name" value="Protein tyrosine phosphatase superfamily"/>
    <property type="match status" value="1"/>
</dbReference>